<comment type="caution">
    <text evidence="1">The sequence shown here is derived from an EMBL/GenBank/DDBJ whole genome shotgun (WGS) entry which is preliminary data.</text>
</comment>
<keyword evidence="2" id="KW-1185">Reference proteome</keyword>
<organism evidence="1 2">
    <name type="scientific">Chrysochromulina tobinii</name>
    <dbReference type="NCBI Taxonomy" id="1460289"/>
    <lineage>
        <taxon>Eukaryota</taxon>
        <taxon>Haptista</taxon>
        <taxon>Haptophyta</taxon>
        <taxon>Prymnesiophyceae</taxon>
        <taxon>Prymnesiales</taxon>
        <taxon>Chrysochromulinaceae</taxon>
        <taxon>Chrysochromulina</taxon>
    </lineage>
</organism>
<dbReference type="EMBL" id="JWZX01001146">
    <property type="protein sequence ID" value="KOO34645.1"/>
    <property type="molecule type" value="Genomic_DNA"/>
</dbReference>
<reference evidence="2" key="1">
    <citation type="journal article" date="2015" name="PLoS Genet.">
        <title>Genome Sequence and Transcriptome Analyses of Chrysochromulina tobin: Metabolic Tools for Enhanced Algal Fitness in the Prominent Order Prymnesiales (Haptophyceae).</title>
        <authorList>
            <person name="Hovde B.T."/>
            <person name="Deodato C.R."/>
            <person name="Hunsperger H.M."/>
            <person name="Ryken S.A."/>
            <person name="Yost W."/>
            <person name="Jha R.K."/>
            <person name="Patterson J."/>
            <person name="Monnat R.J. Jr."/>
            <person name="Barlow S.B."/>
            <person name="Starkenburg S.R."/>
            <person name="Cattolico R.A."/>
        </authorList>
    </citation>
    <scope>NUCLEOTIDE SEQUENCE</scope>
    <source>
        <strain evidence="2">CCMP291</strain>
    </source>
</reference>
<name>A0A0M0K759_9EUKA</name>
<protein>
    <submittedName>
        <fullName evidence="1">Uncharacterized protein</fullName>
    </submittedName>
</protein>
<accession>A0A0M0K759</accession>
<dbReference type="Proteomes" id="UP000037460">
    <property type="component" value="Unassembled WGS sequence"/>
</dbReference>
<evidence type="ECO:0000313" key="1">
    <source>
        <dbReference type="EMBL" id="KOO34645.1"/>
    </source>
</evidence>
<proteinExistence type="predicted"/>
<dbReference type="AlphaFoldDB" id="A0A0M0K759"/>
<sequence>MSTTGSQMVDVGTRISELSEALAARFDRLEGSLQETHESIQKMSITTAEVMAEVHSVAASLASLEERLTPLESNAATAANGIGVLCELVKTSGLLSNASAESLRRLDDFTGAKRTEPTTRMLPAPAAQLLPSPLSVPAPQLHAMPSFMSAIMTPSPMNG</sequence>
<gene>
    <name evidence="1" type="ORF">Ctob_012607</name>
</gene>
<evidence type="ECO:0000313" key="2">
    <source>
        <dbReference type="Proteomes" id="UP000037460"/>
    </source>
</evidence>